<dbReference type="Gene3D" id="3.40.630.30">
    <property type="match status" value="1"/>
</dbReference>
<dbReference type="OrthoDB" id="9801656at2"/>
<dbReference type="EMBL" id="FXWH01000002">
    <property type="protein sequence ID" value="SMQ79939.1"/>
    <property type="molecule type" value="Genomic_DNA"/>
</dbReference>
<reference evidence="3" key="1">
    <citation type="submission" date="2017-04" db="EMBL/GenBank/DDBJ databases">
        <authorList>
            <person name="Varghese N."/>
            <person name="Submissions S."/>
        </authorList>
    </citation>
    <scope>NUCLEOTIDE SEQUENCE [LARGE SCALE GENOMIC DNA]</scope>
</reference>
<dbReference type="SUPFAM" id="SSF55729">
    <property type="entry name" value="Acyl-CoA N-acyltransferases (Nat)"/>
    <property type="match status" value="1"/>
</dbReference>
<accession>A0A1Y6FVY9</accession>
<organism evidence="2 3">
    <name type="scientific">Pseudidiomarina planktonica</name>
    <dbReference type="NCBI Taxonomy" id="1323738"/>
    <lineage>
        <taxon>Bacteria</taxon>
        <taxon>Pseudomonadati</taxon>
        <taxon>Pseudomonadota</taxon>
        <taxon>Gammaproteobacteria</taxon>
        <taxon>Alteromonadales</taxon>
        <taxon>Idiomarinaceae</taxon>
        <taxon>Pseudidiomarina</taxon>
    </lineage>
</organism>
<gene>
    <name evidence="2" type="ORF">SAMN06297229_1860</name>
</gene>
<dbReference type="RefSeq" id="WP_086434998.1">
    <property type="nucleotide sequence ID" value="NZ_FXWH01000002.1"/>
</dbReference>
<evidence type="ECO:0000313" key="2">
    <source>
        <dbReference type="EMBL" id="SMQ79939.1"/>
    </source>
</evidence>
<dbReference type="GO" id="GO:0016747">
    <property type="term" value="F:acyltransferase activity, transferring groups other than amino-acyl groups"/>
    <property type="evidence" value="ECO:0007669"/>
    <property type="project" value="InterPro"/>
</dbReference>
<dbReference type="InterPro" id="IPR000182">
    <property type="entry name" value="GNAT_dom"/>
</dbReference>
<dbReference type="InterPro" id="IPR051531">
    <property type="entry name" value="N-acetyltransferase"/>
</dbReference>
<keyword evidence="3" id="KW-1185">Reference proteome</keyword>
<dbReference type="PANTHER" id="PTHR43792:SF1">
    <property type="entry name" value="N-ACETYLTRANSFERASE DOMAIN-CONTAINING PROTEIN"/>
    <property type="match status" value="1"/>
</dbReference>
<dbReference type="Pfam" id="PF13302">
    <property type="entry name" value="Acetyltransf_3"/>
    <property type="match status" value="1"/>
</dbReference>
<dbReference type="InterPro" id="IPR016181">
    <property type="entry name" value="Acyl_CoA_acyltransferase"/>
</dbReference>
<proteinExistence type="predicted"/>
<keyword evidence="2" id="KW-0808">Transferase</keyword>
<dbReference type="PANTHER" id="PTHR43792">
    <property type="entry name" value="GNAT FAMILY, PUTATIVE (AFU_ORTHOLOGUE AFUA_3G00765)-RELATED-RELATED"/>
    <property type="match status" value="1"/>
</dbReference>
<name>A0A1Y6FVY9_9GAMM</name>
<protein>
    <submittedName>
        <fullName evidence="2">Protein N-acetyltransferase, RimJ/RimL family</fullName>
    </submittedName>
</protein>
<evidence type="ECO:0000313" key="3">
    <source>
        <dbReference type="Proteomes" id="UP000194450"/>
    </source>
</evidence>
<dbReference type="AlphaFoldDB" id="A0A1Y6FVY9"/>
<evidence type="ECO:0000259" key="1">
    <source>
        <dbReference type="PROSITE" id="PS51186"/>
    </source>
</evidence>
<dbReference type="Proteomes" id="UP000194450">
    <property type="component" value="Unassembled WGS sequence"/>
</dbReference>
<feature type="domain" description="N-acetyltransferase" evidence="1">
    <location>
        <begin position="11"/>
        <end position="181"/>
    </location>
</feature>
<sequence>MLPAMPYSERLSYRLMNEHDGDLMYELDQNPAVMRYISPGRVTTRDDITSVFIPRMLSYRNADKGWGLWQVNTRADDAFIGFILVRPMYFFSNERDDSNIELGWRFKENSWGHGYGSEAARHVADFLAAHDKSIQRFSAIAHPDNTGSIHIMKKLGMTFVRTFLHQDPLGDTEVVHYEQKL</sequence>
<dbReference type="PROSITE" id="PS51186">
    <property type="entry name" value="GNAT"/>
    <property type="match status" value="1"/>
</dbReference>